<comment type="caution">
    <text evidence="2">The sequence shown here is derived from an EMBL/GenBank/DDBJ whole genome shotgun (WGS) entry which is preliminary data.</text>
</comment>
<feature type="region of interest" description="Disordered" evidence="1">
    <location>
        <begin position="178"/>
        <end position="237"/>
    </location>
</feature>
<dbReference type="Proteomes" id="UP001255856">
    <property type="component" value="Unassembled WGS sequence"/>
</dbReference>
<accession>A0AAD9IG08</accession>
<feature type="compositionally biased region" description="Low complexity" evidence="1">
    <location>
        <begin position="100"/>
        <end position="111"/>
    </location>
</feature>
<feature type="compositionally biased region" description="Basic residues" evidence="1">
    <location>
        <begin position="217"/>
        <end position="237"/>
    </location>
</feature>
<keyword evidence="3" id="KW-1185">Reference proteome</keyword>
<dbReference type="AlphaFoldDB" id="A0AAD9IG08"/>
<evidence type="ECO:0000313" key="2">
    <source>
        <dbReference type="EMBL" id="KAK2075965.1"/>
    </source>
</evidence>
<protein>
    <submittedName>
        <fullName evidence="2">Uncharacterized protein</fullName>
    </submittedName>
</protein>
<reference evidence="2" key="1">
    <citation type="submission" date="2021-01" db="EMBL/GenBank/DDBJ databases">
        <authorList>
            <person name="Eckstrom K.M.E."/>
        </authorList>
    </citation>
    <scope>NUCLEOTIDE SEQUENCE</scope>
    <source>
        <strain evidence="2">UVCC 0001</strain>
    </source>
</reference>
<evidence type="ECO:0000313" key="3">
    <source>
        <dbReference type="Proteomes" id="UP001255856"/>
    </source>
</evidence>
<name>A0AAD9IG08_PROWI</name>
<dbReference type="EMBL" id="JASFZW010000012">
    <property type="protein sequence ID" value="KAK2075965.1"/>
    <property type="molecule type" value="Genomic_DNA"/>
</dbReference>
<organism evidence="2 3">
    <name type="scientific">Prototheca wickerhamii</name>
    <dbReference type="NCBI Taxonomy" id="3111"/>
    <lineage>
        <taxon>Eukaryota</taxon>
        <taxon>Viridiplantae</taxon>
        <taxon>Chlorophyta</taxon>
        <taxon>core chlorophytes</taxon>
        <taxon>Trebouxiophyceae</taxon>
        <taxon>Chlorellales</taxon>
        <taxon>Chlorellaceae</taxon>
        <taxon>Prototheca</taxon>
    </lineage>
</organism>
<evidence type="ECO:0000256" key="1">
    <source>
        <dbReference type="SAM" id="MobiDB-lite"/>
    </source>
</evidence>
<proteinExistence type="predicted"/>
<feature type="region of interest" description="Disordered" evidence="1">
    <location>
        <begin position="90"/>
        <end position="113"/>
    </location>
</feature>
<gene>
    <name evidence="2" type="ORF">QBZ16_001301</name>
</gene>
<feature type="compositionally biased region" description="Low complexity" evidence="1">
    <location>
        <begin position="199"/>
        <end position="216"/>
    </location>
</feature>
<sequence>MVKMREYTRNRILLCTQQGLLVHARLRAVRASTGPAGPLSGLEAPVTRLHALPKSAPLRASGTGPLLFGEPQDERYGSAASVSGSAAGAVSDSLGREDAGSISAGSSEGSDLTTDSVDVAQLGASEPVGSWAAAAAPGVLLGTLGLAVEWLLQAPKEARRGAVLRAAQLLVAFVVQRPRPGGAAGEGGPADGRRRGVPAASSASHRWAGARWARWARSGRSRSSCRTRRRRRPRRAR</sequence>